<protein>
    <submittedName>
        <fullName evidence="1">Uncharacterized protein</fullName>
    </submittedName>
</protein>
<evidence type="ECO:0000313" key="1">
    <source>
        <dbReference type="EMBL" id="AXQ68868.1"/>
    </source>
</evidence>
<name>A0A385EDQ3_9CAUD</name>
<dbReference type="EMBL" id="MH588545">
    <property type="protein sequence ID" value="AXQ68868.1"/>
    <property type="molecule type" value="Genomic_DNA"/>
</dbReference>
<reference evidence="1 2" key="2">
    <citation type="submission" date="2018-09" db="EMBL/GenBank/DDBJ databases">
        <title>Giant CbK-like Caulobacter bacteriophages have genetically divergent genomes.</title>
        <authorList>
            <person name="Wilson K."/>
            <person name="Ely B."/>
        </authorList>
    </citation>
    <scope>NUCLEOTIDE SEQUENCE [LARGE SCALE GENOMIC DNA]</scope>
</reference>
<organism evidence="1 2">
    <name type="scientific">Caulobacter phage CcrPW</name>
    <dbReference type="NCBI Taxonomy" id="2283271"/>
    <lineage>
        <taxon>Viruses</taxon>
        <taxon>Duplodnaviria</taxon>
        <taxon>Heunggongvirae</taxon>
        <taxon>Uroviricota</taxon>
        <taxon>Caudoviricetes</taxon>
        <taxon>Jeanschmidtviridae</taxon>
        <taxon>Colossusvirus</taxon>
        <taxon>Colossusvirus PW</taxon>
    </lineage>
</organism>
<dbReference type="Proteomes" id="UP000259026">
    <property type="component" value="Segment"/>
</dbReference>
<gene>
    <name evidence="1" type="ORF">CcrPW_gp329</name>
</gene>
<sequence length="126" mass="14348">MTSTFRQEFEARYADKAAAARKKAKPHARKAGDELLKLGAPVYFHLAGEHGTHFIIGAELRDSDDSLFCDYYQEDVRERWDREDVPVGERKILNAMGIKTEVHDVLKKHGLYAEWINPGQVGVYDA</sequence>
<accession>A0A385EDQ3</accession>
<proteinExistence type="predicted"/>
<keyword evidence="2" id="KW-1185">Reference proteome</keyword>
<reference evidence="2" key="1">
    <citation type="submission" date="2018-07" db="EMBL/GenBank/DDBJ databases">
        <title>Giant CbK-like Caulobacter bacteriophages have genetically divergent genomes.</title>
        <authorList>
            <person name="Wilson K.M."/>
            <person name="Ely B."/>
        </authorList>
    </citation>
    <scope>NUCLEOTIDE SEQUENCE [LARGE SCALE GENOMIC DNA]</scope>
</reference>
<evidence type="ECO:0000313" key="2">
    <source>
        <dbReference type="Proteomes" id="UP000259026"/>
    </source>
</evidence>